<dbReference type="OMA" id="YAVANTE"/>
<reference evidence="5 6" key="1">
    <citation type="journal article" date="2011" name="Science">
        <title>The Selaginella genome identifies genetic changes associated with the evolution of vascular plants.</title>
        <authorList>
            <person name="Banks J.A."/>
            <person name="Nishiyama T."/>
            <person name="Hasebe M."/>
            <person name="Bowman J.L."/>
            <person name="Gribskov M."/>
            <person name="dePamphilis C."/>
            <person name="Albert V.A."/>
            <person name="Aono N."/>
            <person name="Aoyama T."/>
            <person name="Ambrose B.A."/>
            <person name="Ashton N.W."/>
            <person name="Axtell M.J."/>
            <person name="Barker E."/>
            <person name="Barker M.S."/>
            <person name="Bennetzen J.L."/>
            <person name="Bonawitz N.D."/>
            <person name="Chapple C."/>
            <person name="Cheng C."/>
            <person name="Correa L.G."/>
            <person name="Dacre M."/>
            <person name="DeBarry J."/>
            <person name="Dreyer I."/>
            <person name="Elias M."/>
            <person name="Engstrom E.M."/>
            <person name="Estelle M."/>
            <person name="Feng L."/>
            <person name="Finet C."/>
            <person name="Floyd S.K."/>
            <person name="Frommer W.B."/>
            <person name="Fujita T."/>
            <person name="Gramzow L."/>
            <person name="Gutensohn M."/>
            <person name="Harholt J."/>
            <person name="Hattori M."/>
            <person name="Heyl A."/>
            <person name="Hirai T."/>
            <person name="Hiwatashi Y."/>
            <person name="Ishikawa M."/>
            <person name="Iwata M."/>
            <person name="Karol K.G."/>
            <person name="Koehler B."/>
            <person name="Kolukisaoglu U."/>
            <person name="Kubo M."/>
            <person name="Kurata T."/>
            <person name="Lalonde S."/>
            <person name="Li K."/>
            <person name="Li Y."/>
            <person name="Litt A."/>
            <person name="Lyons E."/>
            <person name="Manning G."/>
            <person name="Maruyama T."/>
            <person name="Michael T.P."/>
            <person name="Mikami K."/>
            <person name="Miyazaki S."/>
            <person name="Morinaga S."/>
            <person name="Murata T."/>
            <person name="Mueller-Roeber B."/>
            <person name="Nelson D.R."/>
            <person name="Obara M."/>
            <person name="Oguri Y."/>
            <person name="Olmstead R.G."/>
            <person name="Onodera N."/>
            <person name="Petersen B.L."/>
            <person name="Pils B."/>
            <person name="Prigge M."/>
            <person name="Rensing S.A."/>
            <person name="Riano-Pachon D.M."/>
            <person name="Roberts A.W."/>
            <person name="Sato Y."/>
            <person name="Scheller H.V."/>
            <person name="Schulz B."/>
            <person name="Schulz C."/>
            <person name="Shakirov E.V."/>
            <person name="Shibagaki N."/>
            <person name="Shinohara N."/>
            <person name="Shippen D.E."/>
            <person name="Soerensen I."/>
            <person name="Sotooka R."/>
            <person name="Sugimoto N."/>
            <person name="Sugita M."/>
            <person name="Sumikawa N."/>
            <person name="Tanurdzic M."/>
            <person name="Theissen G."/>
            <person name="Ulvskov P."/>
            <person name="Wakazuki S."/>
            <person name="Weng J.K."/>
            <person name="Willats W.W."/>
            <person name="Wipf D."/>
            <person name="Wolf P.G."/>
            <person name="Yang L."/>
            <person name="Zimmer A.D."/>
            <person name="Zhu Q."/>
            <person name="Mitros T."/>
            <person name="Hellsten U."/>
            <person name="Loque D."/>
            <person name="Otillar R."/>
            <person name="Salamov A."/>
            <person name="Schmutz J."/>
            <person name="Shapiro H."/>
            <person name="Lindquist E."/>
            <person name="Lucas S."/>
            <person name="Rokhsar D."/>
            <person name="Grigoriev I.V."/>
        </authorList>
    </citation>
    <scope>NUCLEOTIDE SEQUENCE [LARGE SCALE GENOMIC DNA]</scope>
</reference>
<keyword evidence="6" id="KW-1185">Reference proteome</keyword>
<accession>D8QQR5</accession>
<evidence type="ECO:0000256" key="2">
    <source>
        <dbReference type="ARBA" id="ARBA00011738"/>
    </source>
</evidence>
<name>D8QQR5_SELML</name>
<feature type="chain" id="PRO_5008192295" description="Dirigent protein" evidence="4">
    <location>
        <begin position="23"/>
        <end position="164"/>
    </location>
</feature>
<comment type="subunit">
    <text evidence="2 4">Homodimer.</text>
</comment>
<protein>
    <recommendedName>
        <fullName evidence="4">Dirigent protein</fullName>
    </recommendedName>
</protein>
<dbReference type="AlphaFoldDB" id="D8QQR5"/>
<dbReference type="GO" id="GO:0048046">
    <property type="term" value="C:apoplast"/>
    <property type="evidence" value="ECO:0007669"/>
    <property type="project" value="UniProtKB-SubCell"/>
</dbReference>
<dbReference type="OrthoDB" id="1864232at2759"/>
<dbReference type="Pfam" id="PF03018">
    <property type="entry name" value="Dirigent"/>
    <property type="match status" value="1"/>
</dbReference>
<dbReference type="Gramene" id="EFJ37845">
    <property type="protein sequence ID" value="EFJ37845"/>
    <property type="gene ID" value="SELMODRAFT_139600"/>
</dbReference>
<dbReference type="EMBL" id="GL377565">
    <property type="protein sequence ID" value="EFJ37845.1"/>
    <property type="molecule type" value="Genomic_DNA"/>
</dbReference>
<comment type="function">
    <text evidence="4">Dirigent proteins impart stereoselectivity on the phenoxy radical-coupling reaction, yielding optically active lignans from two molecules of coniferyl alcohol in the biosynthesis of lignans, flavonolignans, and alkaloids and thus plays a central role in plant secondary metabolism.</text>
</comment>
<dbReference type="Gene3D" id="2.40.480.10">
    <property type="entry name" value="Allene oxide cyclase-like"/>
    <property type="match status" value="1"/>
</dbReference>
<keyword evidence="4" id="KW-0732">Signal</keyword>
<comment type="similarity">
    <text evidence="1 4">Belongs to the plant dirigent protein family.</text>
</comment>
<dbReference type="Proteomes" id="UP000001514">
    <property type="component" value="Unassembled WGS sequence"/>
</dbReference>
<keyword evidence="4" id="KW-0052">Apoplast</keyword>
<evidence type="ECO:0000313" key="5">
    <source>
        <dbReference type="EMBL" id="EFJ37845.1"/>
    </source>
</evidence>
<feature type="signal peptide" evidence="4">
    <location>
        <begin position="1"/>
        <end position="22"/>
    </location>
</feature>
<proteinExistence type="inferred from homology"/>
<dbReference type="InParanoid" id="D8QQR5"/>
<dbReference type="eggNOG" id="ENOG502QRR3">
    <property type="taxonomic scope" value="Eukaryota"/>
</dbReference>
<organism evidence="6">
    <name type="scientific">Selaginella moellendorffii</name>
    <name type="common">Spikemoss</name>
    <dbReference type="NCBI Taxonomy" id="88036"/>
    <lineage>
        <taxon>Eukaryota</taxon>
        <taxon>Viridiplantae</taxon>
        <taxon>Streptophyta</taxon>
        <taxon>Embryophyta</taxon>
        <taxon>Tracheophyta</taxon>
        <taxon>Lycopodiopsida</taxon>
        <taxon>Selaginellales</taxon>
        <taxon>Selaginellaceae</taxon>
        <taxon>Selaginella</taxon>
    </lineage>
</organism>
<evidence type="ECO:0000256" key="4">
    <source>
        <dbReference type="RuleBase" id="RU363099"/>
    </source>
</evidence>
<dbReference type="KEGG" id="smo:SELMODRAFT_139600"/>
<sequence>MEVLQAAVLGLSIFLLAQWGYAAPSRMQFYMHDNFNLSPRTVLRVAGSANSTAAFGAVMVIDDLLTEGPSPASQPVGRAQGTYMISALDGSSLLLTFTAVFSRGSENGSTISFHGADRFLLAEREIAVIGGTGKFRMARGFAVLNTTSNTNRATIVGFDVTLQV</sequence>
<evidence type="ECO:0000313" key="6">
    <source>
        <dbReference type="Proteomes" id="UP000001514"/>
    </source>
</evidence>
<dbReference type="GO" id="GO:0009699">
    <property type="term" value="P:phenylpropanoid biosynthetic process"/>
    <property type="evidence" value="ECO:0007669"/>
    <property type="project" value="UniProtKB-ARBA"/>
</dbReference>
<comment type="subcellular location">
    <subcellularLocation>
        <location evidence="4">Secreted</location>
        <location evidence="4">Extracellular space</location>
        <location evidence="4">Apoplast</location>
    </subcellularLocation>
</comment>
<dbReference type="HOGENOM" id="CLU_087111_2_0_1"/>
<gene>
    <name evidence="5" type="ORF">SELMODRAFT_139600</name>
</gene>
<dbReference type="InterPro" id="IPR044859">
    <property type="entry name" value="Allene_oxi_cyc_Dirigent"/>
</dbReference>
<evidence type="ECO:0000256" key="3">
    <source>
        <dbReference type="ARBA" id="ARBA00022525"/>
    </source>
</evidence>
<dbReference type="PANTHER" id="PTHR21495">
    <property type="entry name" value="NUCLEOPORIN-RELATED"/>
    <property type="match status" value="1"/>
</dbReference>
<dbReference type="InterPro" id="IPR004265">
    <property type="entry name" value="Dirigent"/>
</dbReference>
<keyword evidence="3 4" id="KW-0964">Secreted</keyword>
<evidence type="ECO:0000256" key="1">
    <source>
        <dbReference type="ARBA" id="ARBA00010746"/>
    </source>
</evidence>